<evidence type="ECO:0000256" key="1">
    <source>
        <dbReference type="SAM" id="MobiDB-lite"/>
    </source>
</evidence>
<reference evidence="2 3" key="1">
    <citation type="submission" date="2019-12" db="EMBL/GenBank/DDBJ databases">
        <title>Novel species isolated from a subtropical stream in China.</title>
        <authorList>
            <person name="Lu H."/>
        </authorList>
    </citation>
    <scope>NUCLEOTIDE SEQUENCE [LARGE SCALE GENOMIC DNA]</scope>
    <source>
        <strain evidence="2 3">FT94W</strain>
    </source>
</reference>
<feature type="region of interest" description="Disordered" evidence="1">
    <location>
        <begin position="94"/>
        <end position="116"/>
    </location>
</feature>
<name>A0ABW9VE06_9BURK</name>
<gene>
    <name evidence="2" type="ORF">GTP38_23245</name>
</gene>
<accession>A0ABW9VE06</accession>
<organism evidence="2 3">
    <name type="scientific">Duganella lactea</name>
    <dbReference type="NCBI Taxonomy" id="2692173"/>
    <lineage>
        <taxon>Bacteria</taxon>
        <taxon>Pseudomonadati</taxon>
        <taxon>Pseudomonadota</taxon>
        <taxon>Betaproteobacteria</taxon>
        <taxon>Burkholderiales</taxon>
        <taxon>Oxalobacteraceae</taxon>
        <taxon>Telluria group</taxon>
        <taxon>Duganella</taxon>
    </lineage>
</organism>
<evidence type="ECO:0000313" key="3">
    <source>
        <dbReference type="Proteomes" id="UP000449678"/>
    </source>
</evidence>
<dbReference type="EMBL" id="WWCO01000025">
    <property type="protein sequence ID" value="MYM37246.1"/>
    <property type="molecule type" value="Genomic_DNA"/>
</dbReference>
<proteinExistence type="predicted"/>
<evidence type="ECO:0000313" key="2">
    <source>
        <dbReference type="EMBL" id="MYM37246.1"/>
    </source>
</evidence>
<protein>
    <submittedName>
        <fullName evidence="2">Uncharacterized protein</fullName>
    </submittedName>
</protein>
<sequence>MSNFDLPRRGSSPYLALNALNNMGGEATVQAIMKVRNWQGREKPFQDEVISRLTRCLLVDVLGDMCVITNAGRKYLGVKVEEAGGFVGEPAGPRYMPAKTELNRSKHFPPRPLRPGADEYRSIPSVMAGQRVAFR</sequence>
<dbReference type="RefSeq" id="WP_160992589.1">
    <property type="nucleotide sequence ID" value="NZ_WWCO01000025.1"/>
</dbReference>
<dbReference type="Proteomes" id="UP000449678">
    <property type="component" value="Unassembled WGS sequence"/>
</dbReference>
<comment type="caution">
    <text evidence="2">The sequence shown here is derived from an EMBL/GenBank/DDBJ whole genome shotgun (WGS) entry which is preliminary data.</text>
</comment>
<keyword evidence="3" id="KW-1185">Reference proteome</keyword>